<evidence type="ECO:0000256" key="1">
    <source>
        <dbReference type="ARBA" id="ARBA00023015"/>
    </source>
</evidence>
<keyword evidence="7" id="KW-1185">Reference proteome</keyword>
<keyword evidence="3" id="KW-0804">Transcription</keyword>
<dbReference type="RefSeq" id="WP_379485150.1">
    <property type="nucleotide sequence ID" value="NZ_JBHMCF010000052.1"/>
</dbReference>
<protein>
    <submittedName>
        <fullName evidence="6">Helix-turn-helix transcriptional regulator</fullName>
    </submittedName>
</protein>
<dbReference type="Gene3D" id="1.10.10.60">
    <property type="entry name" value="Homeodomain-like"/>
    <property type="match status" value="2"/>
</dbReference>
<accession>A0ABV5P2F4</accession>
<dbReference type="PROSITE" id="PS00041">
    <property type="entry name" value="HTH_ARAC_FAMILY_1"/>
    <property type="match status" value="1"/>
</dbReference>
<evidence type="ECO:0000313" key="6">
    <source>
        <dbReference type="EMBL" id="MFB9476616.1"/>
    </source>
</evidence>
<dbReference type="PANTHER" id="PTHR46796">
    <property type="entry name" value="HTH-TYPE TRANSCRIPTIONAL ACTIVATOR RHAS-RELATED"/>
    <property type="match status" value="1"/>
</dbReference>
<dbReference type="InterPro" id="IPR009057">
    <property type="entry name" value="Homeodomain-like_sf"/>
</dbReference>
<keyword evidence="2" id="KW-0238">DNA-binding</keyword>
<dbReference type="InterPro" id="IPR050204">
    <property type="entry name" value="AraC_XylS_family_regulators"/>
</dbReference>
<dbReference type="SUPFAM" id="SSF46689">
    <property type="entry name" value="Homeodomain-like"/>
    <property type="match status" value="2"/>
</dbReference>
<evidence type="ECO:0000259" key="5">
    <source>
        <dbReference type="PROSITE" id="PS01124"/>
    </source>
</evidence>
<gene>
    <name evidence="6" type="ORF">ACFFR3_44605</name>
</gene>
<keyword evidence="1" id="KW-0805">Transcription regulation</keyword>
<organism evidence="6 7">
    <name type="scientific">Nonomuraea salmonea</name>
    <dbReference type="NCBI Taxonomy" id="46181"/>
    <lineage>
        <taxon>Bacteria</taxon>
        <taxon>Bacillati</taxon>
        <taxon>Actinomycetota</taxon>
        <taxon>Actinomycetes</taxon>
        <taxon>Streptosporangiales</taxon>
        <taxon>Streptosporangiaceae</taxon>
        <taxon>Nonomuraea</taxon>
    </lineage>
</organism>
<dbReference type="EMBL" id="JBHMCF010000052">
    <property type="protein sequence ID" value="MFB9476616.1"/>
    <property type="molecule type" value="Genomic_DNA"/>
</dbReference>
<evidence type="ECO:0000256" key="3">
    <source>
        <dbReference type="ARBA" id="ARBA00023163"/>
    </source>
</evidence>
<dbReference type="PRINTS" id="PR00032">
    <property type="entry name" value="HTHARAC"/>
</dbReference>
<dbReference type="InterPro" id="IPR018062">
    <property type="entry name" value="HTH_AraC-typ_CS"/>
</dbReference>
<dbReference type="Proteomes" id="UP001589568">
    <property type="component" value="Unassembled WGS sequence"/>
</dbReference>
<dbReference type="PROSITE" id="PS01124">
    <property type="entry name" value="HTH_ARAC_FAMILY_2"/>
    <property type="match status" value="1"/>
</dbReference>
<dbReference type="Pfam" id="PF12833">
    <property type="entry name" value="HTH_18"/>
    <property type="match status" value="1"/>
</dbReference>
<name>A0ABV5P2F4_9ACTN</name>
<feature type="domain" description="HTH araC/xylS-type" evidence="5">
    <location>
        <begin position="1"/>
        <end position="93"/>
    </location>
</feature>
<evidence type="ECO:0000256" key="2">
    <source>
        <dbReference type="ARBA" id="ARBA00023125"/>
    </source>
</evidence>
<evidence type="ECO:0000313" key="7">
    <source>
        <dbReference type="Proteomes" id="UP001589568"/>
    </source>
</evidence>
<feature type="region of interest" description="Disordered" evidence="4">
    <location>
        <begin position="239"/>
        <end position="303"/>
    </location>
</feature>
<reference evidence="6 7" key="1">
    <citation type="submission" date="2024-09" db="EMBL/GenBank/DDBJ databases">
        <authorList>
            <person name="Sun Q."/>
            <person name="Mori K."/>
        </authorList>
    </citation>
    <scope>NUCLEOTIDE SEQUENCE [LARGE SCALE GENOMIC DNA]</scope>
    <source>
        <strain evidence="6 7">JCM 3324</strain>
    </source>
</reference>
<comment type="caution">
    <text evidence="6">The sequence shown here is derived from an EMBL/GenBank/DDBJ whole genome shotgun (WGS) entry which is preliminary data.</text>
</comment>
<proteinExistence type="predicted"/>
<dbReference type="InterPro" id="IPR020449">
    <property type="entry name" value="Tscrpt_reg_AraC-type_HTH"/>
</dbReference>
<dbReference type="InterPro" id="IPR018060">
    <property type="entry name" value="HTH_AraC"/>
</dbReference>
<dbReference type="SMART" id="SM00342">
    <property type="entry name" value="HTH_ARAC"/>
    <property type="match status" value="1"/>
</dbReference>
<sequence length="303" mass="33006">MWQHYGEPLSLDDIADSAQLSKFYFSRVFRSVTGTSPRRFLSAIRLYSAKSLLLETPMSVTDIAYMVGYNSLGTFTTRFRQSVGVTPAQFRTLFRSGTLSFLPPRMDAGQASGEVHGKMVLPHSSTPLRVYVGVFSSPLVEGMPISCDILDSPADSCRVREYRLGSVPAGQWHVRSVAVAMRGDDIDPRPWARPGFVGDPKPFTMRAGQSIELDIPMRGVDLTDLPILLALPELDQRGLPEPEPAVHHLGFTPGRLQRHSGKQGAGPLNSRAVRSRPGLPPSGDPLKGAGNWPVRGARSDAAS</sequence>
<evidence type="ECO:0000256" key="4">
    <source>
        <dbReference type="SAM" id="MobiDB-lite"/>
    </source>
</evidence>